<organism evidence="5 6">
    <name type="scientific">Chitinophaga solisilvae</name>
    <dbReference type="NCBI Taxonomy" id="1233460"/>
    <lineage>
        <taxon>Bacteria</taxon>
        <taxon>Pseudomonadati</taxon>
        <taxon>Bacteroidota</taxon>
        <taxon>Chitinophagia</taxon>
        <taxon>Chitinophagales</taxon>
        <taxon>Chitinophagaceae</taxon>
        <taxon>Chitinophaga</taxon>
    </lineage>
</organism>
<dbReference type="Proteomes" id="UP000281028">
    <property type="component" value="Unassembled WGS sequence"/>
</dbReference>
<dbReference type="GO" id="GO:0016020">
    <property type="term" value="C:membrane"/>
    <property type="evidence" value="ECO:0007669"/>
    <property type="project" value="UniProtKB-SubCell"/>
</dbReference>
<name>A0A3S1JDS6_9BACT</name>
<dbReference type="Pfam" id="PF13564">
    <property type="entry name" value="DoxX_2"/>
    <property type="match status" value="1"/>
</dbReference>
<evidence type="ECO:0000256" key="3">
    <source>
        <dbReference type="ARBA" id="ARBA00022989"/>
    </source>
</evidence>
<accession>A0A3S1JDS6</accession>
<keyword evidence="6" id="KW-1185">Reference proteome</keyword>
<proteinExistence type="predicted"/>
<reference evidence="5" key="1">
    <citation type="submission" date="2020-05" db="EMBL/GenBank/DDBJ databases">
        <title>Chitinophaga laudate sp. nov., isolated from a tropical peat swamp.</title>
        <authorList>
            <person name="Goh C.B.S."/>
            <person name="Lee M.S."/>
            <person name="Parimannan S."/>
            <person name="Pasbakhsh P."/>
            <person name="Yule C.M."/>
            <person name="Rajandas H."/>
            <person name="Loke S."/>
            <person name="Croft L."/>
            <person name="Tan J.B.L."/>
        </authorList>
    </citation>
    <scope>NUCLEOTIDE SEQUENCE</scope>
    <source>
        <strain evidence="5">Mgbs1</strain>
    </source>
</reference>
<evidence type="ECO:0000256" key="4">
    <source>
        <dbReference type="ARBA" id="ARBA00023136"/>
    </source>
</evidence>
<dbReference type="AlphaFoldDB" id="A0A3S1JDS6"/>
<keyword evidence="3" id="KW-1133">Transmembrane helix</keyword>
<dbReference type="EMBL" id="RIAR02000001">
    <property type="protein sequence ID" value="NSL85602.1"/>
    <property type="molecule type" value="Genomic_DNA"/>
</dbReference>
<gene>
    <name evidence="5" type="ORF">ECE50_002085</name>
</gene>
<evidence type="ECO:0000256" key="2">
    <source>
        <dbReference type="ARBA" id="ARBA00022692"/>
    </source>
</evidence>
<keyword evidence="4" id="KW-0472">Membrane</keyword>
<dbReference type="PIRSF" id="PIRSF030066">
    <property type="entry name" value="UCP030066"/>
    <property type="match status" value="1"/>
</dbReference>
<dbReference type="OrthoDB" id="7960583at2"/>
<dbReference type="InterPro" id="IPR032808">
    <property type="entry name" value="DoxX"/>
</dbReference>
<protein>
    <submittedName>
        <fullName evidence="5">DoxX family protein</fullName>
    </submittedName>
</protein>
<comment type="caution">
    <text evidence="5">The sequence shown here is derived from an EMBL/GenBank/DDBJ whole genome shotgun (WGS) entry which is preliminary data.</text>
</comment>
<dbReference type="InterPro" id="IPR016944">
    <property type="entry name" value="UCP030066"/>
</dbReference>
<evidence type="ECO:0000313" key="6">
    <source>
        <dbReference type="Proteomes" id="UP000281028"/>
    </source>
</evidence>
<comment type="subcellular location">
    <subcellularLocation>
        <location evidence="1">Membrane</location>
        <topology evidence="1">Multi-pass membrane protein</topology>
    </subcellularLocation>
</comment>
<evidence type="ECO:0000256" key="1">
    <source>
        <dbReference type="ARBA" id="ARBA00004141"/>
    </source>
</evidence>
<sequence>MKTLKIAYWGSTSIIVLVMLYSGFAYLTQPALQQGFQHLGYPGYFRVELGIAKLIGAVLLVVPVSARVREWVYAGFAFTFISAFIAHAASGDPIGNKIGPVIFLAILGVSYAAWVKRSVTEQRTQVA</sequence>
<evidence type="ECO:0000313" key="5">
    <source>
        <dbReference type="EMBL" id="NSL85602.1"/>
    </source>
</evidence>
<keyword evidence="2" id="KW-0812">Transmembrane</keyword>